<evidence type="ECO:0000313" key="3">
    <source>
        <dbReference type="EMBL" id="CAG9622492.1"/>
    </source>
</evidence>
<dbReference type="Proteomes" id="UP000789833">
    <property type="component" value="Unassembled WGS sequence"/>
</dbReference>
<sequence length="286" mass="33167">MEKSYHTMPFLASCFLYLSFLYLYLFDHISAWYFVLFLLLLVIGNFIYIFVALDIRILRRTFIITTVFSFVLLVFEFPTTKYEIVEVIYKFYTPTEEIVVGSGIHIISIAEYQKYKNEKITYFDDTVLLKVEPVSNIIRYESKSVALIHNFLNKKNSYDEMKENVNYFIDKEHTEIHNYFYRKDVGGDSAGLALVLSYLSIEPTWKNKLSIGVTGAINKDGKVLFVGGIKEKIQIATRYGHTHMIVPTSNLKEALKAKEELNLPIEVQGVKNLDEALAIIKEWNTN</sequence>
<dbReference type="GO" id="GO:0004252">
    <property type="term" value="F:serine-type endopeptidase activity"/>
    <property type="evidence" value="ECO:0007669"/>
    <property type="project" value="UniProtKB-EC"/>
</dbReference>
<dbReference type="InterPro" id="IPR020568">
    <property type="entry name" value="Ribosomal_Su5_D2-typ_SF"/>
</dbReference>
<keyword evidence="1" id="KW-1133">Transmembrane helix</keyword>
<dbReference type="Pfam" id="PF05362">
    <property type="entry name" value="Lon_C"/>
    <property type="match status" value="1"/>
</dbReference>
<feature type="domain" description="Lon proteolytic" evidence="2">
    <location>
        <begin position="185"/>
        <end position="278"/>
    </location>
</feature>
<dbReference type="InterPro" id="IPR027065">
    <property type="entry name" value="Lon_Prtase"/>
</dbReference>
<feature type="transmembrane region" description="Helical" evidence="1">
    <location>
        <begin position="31"/>
        <end position="50"/>
    </location>
</feature>
<protein>
    <submittedName>
        <fullName evidence="3">Lon protease</fullName>
        <ecNumber evidence="3">3.4.21.53</ecNumber>
    </submittedName>
</protein>
<dbReference type="InterPro" id="IPR008269">
    <property type="entry name" value="Lon_proteolytic"/>
</dbReference>
<keyword evidence="1" id="KW-0472">Membrane</keyword>
<keyword evidence="3" id="KW-0645">Protease</keyword>
<dbReference type="RefSeq" id="WP_230503180.1">
    <property type="nucleotide sequence ID" value="NZ_CAKJTJ010000022.1"/>
</dbReference>
<dbReference type="EMBL" id="CAKJTJ010000022">
    <property type="protein sequence ID" value="CAG9622492.1"/>
    <property type="molecule type" value="Genomic_DNA"/>
</dbReference>
<keyword evidence="1" id="KW-0812">Transmembrane</keyword>
<dbReference type="Gene3D" id="3.30.230.10">
    <property type="match status" value="1"/>
</dbReference>
<comment type="caution">
    <text evidence="3">The sequence shown here is derived from an EMBL/GenBank/DDBJ whole genome shotgun (WGS) entry which is preliminary data.</text>
</comment>
<keyword evidence="4" id="KW-1185">Reference proteome</keyword>
<evidence type="ECO:0000256" key="1">
    <source>
        <dbReference type="SAM" id="Phobius"/>
    </source>
</evidence>
<feature type="transmembrane region" description="Helical" evidence="1">
    <location>
        <begin position="57"/>
        <end position="75"/>
    </location>
</feature>
<gene>
    <name evidence="3" type="primary">lon</name>
    <name evidence="3" type="ORF">BACCIP111883_03283</name>
</gene>
<proteinExistence type="predicted"/>
<dbReference type="GO" id="GO:0006508">
    <property type="term" value="P:proteolysis"/>
    <property type="evidence" value="ECO:0007669"/>
    <property type="project" value="UniProtKB-KW"/>
</dbReference>
<keyword evidence="3" id="KW-0378">Hydrolase</keyword>
<name>A0ABM8YR90_9BACI</name>
<dbReference type="EC" id="3.4.21.53" evidence="3"/>
<reference evidence="3 4" key="1">
    <citation type="submission" date="2021-10" db="EMBL/GenBank/DDBJ databases">
        <authorList>
            <person name="Criscuolo A."/>
        </authorList>
    </citation>
    <scope>NUCLEOTIDE SEQUENCE [LARGE SCALE GENOMIC DNA]</scope>
    <source>
        <strain evidence="4">CIP 111883</strain>
    </source>
</reference>
<organism evidence="3 4">
    <name type="scientific">Sutcliffiella rhizosphaerae</name>
    <dbReference type="NCBI Taxonomy" id="2880967"/>
    <lineage>
        <taxon>Bacteria</taxon>
        <taxon>Bacillati</taxon>
        <taxon>Bacillota</taxon>
        <taxon>Bacilli</taxon>
        <taxon>Bacillales</taxon>
        <taxon>Bacillaceae</taxon>
        <taxon>Sutcliffiella</taxon>
    </lineage>
</organism>
<dbReference type="PANTHER" id="PTHR10046">
    <property type="entry name" value="ATP DEPENDENT LON PROTEASE FAMILY MEMBER"/>
    <property type="match status" value="1"/>
</dbReference>
<dbReference type="PRINTS" id="PR00830">
    <property type="entry name" value="ENDOLAPTASE"/>
</dbReference>
<evidence type="ECO:0000259" key="2">
    <source>
        <dbReference type="Pfam" id="PF05362"/>
    </source>
</evidence>
<feature type="transmembrane region" description="Helical" evidence="1">
    <location>
        <begin position="7"/>
        <end position="25"/>
    </location>
</feature>
<evidence type="ECO:0000313" key="4">
    <source>
        <dbReference type="Proteomes" id="UP000789833"/>
    </source>
</evidence>
<dbReference type="InterPro" id="IPR014721">
    <property type="entry name" value="Ribsml_uS5_D2-typ_fold_subgr"/>
</dbReference>
<dbReference type="SUPFAM" id="SSF54211">
    <property type="entry name" value="Ribosomal protein S5 domain 2-like"/>
    <property type="match status" value="1"/>
</dbReference>
<accession>A0ABM8YR90</accession>